<dbReference type="OrthoDB" id="982994at2"/>
<evidence type="ECO:0000313" key="2">
    <source>
        <dbReference type="EMBL" id="KUG07492.1"/>
    </source>
</evidence>
<dbReference type="PROSITE" id="PS51257">
    <property type="entry name" value="PROKAR_LIPOPROTEIN"/>
    <property type="match status" value="1"/>
</dbReference>
<evidence type="ECO:0008006" key="4">
    <source>
        <dbReference type="Google" id="ProtNLM"/>
    </source>
</evidence>
<feature type="chain" id="PRO_5040967834" description="Lipoprotein" evidence="1">
    <location>
        <begin position="18"/>
        <end position="176"/>
    </location>
</feature>
<dbReference type="RefSeq" id="WP_059071116.1">
    <property type="nucleotide sequence ID" value="NZ_LNAL01000007.1"/>
</dbReference>
<gene>
    <name evidence="2" type="ORF">ASU33_14195</name>
</gene>
<keyword evidence="3" id="KW-1185">Reference proteome</keyword>
<keyword evidence="1" id="KW-0732">Signal</keyword>
<proteinExistence type="predicted"/>
<protein>
    <recommendedName>
        <fullName evidence="4">Lipoprotein</fullName>
    </recommendedName>
</protein>
<reference evidence="2 3" key="1">
    <citation type="submission" date="2015-11" db="EMBL/GenBank/DDBJ databases">
        <title>Solirubrum puertoriconensis gen. nov. an environmental bacteria isolated in Puerto Rico.</title>
        <authorList>
            <person name="Cuebas-Irizarry M.F."/>
            <person name="Montalvo-Rodriguez R."/>
        </authorList>
    </citation>
    <scope>NUCLEOTIDE SEQUENCE [LARGE SCALE GENOMIC DNA]</scope>
    <source>
        <strain evidence="2 3">MC1A</strain>
    </source>
</reference>
<accession>A0A9X0L4I5</accession>
<comment type="caution">
    <text evidence="2">The sequence shown here is derived from an EMBL/GenBank/DDBJ whole genome shotgun (WGS) entry which is preliminary data.</text>
</comment>
<evidence type="ECO:0000313" key="3">
    <source>
        <dbReference type="Proteomes" id="UP000054223"/>
    </source>
</evidence>
<organism evidence="2 3">
    <name type="scientific">Solirubrum puertoriconensis</name>
    <dbReference type="NCBI Taxonomy" id="1751427"/>
    <lineage>
        <taxon>Bacteria</taxon>
        <taxon>Pseudomonadati</taxon>
        <taxon>Bacteroidota</taxon>
        <taxon>Cytophagia</taxon>
        <taxon>Cytophagales</taxon>
    </lineage>
</organism>
<dbReference type="AlphaFoldDB" id="A0A9X0L4I5"/>
<evidence type="ECO:0000256" key="1">
    <source>
        <dbReference type="SAM" id="SignalP"/>
    </source>
</evidence>
<dbReference type="EMBL" id="LNAL01000007">
    <property type="protein sequence ID" value="KUG07492.1"/>
    <property type="molecule type" value="Genomic_DNA"/>
</dbReference>
<dbReference type="Proteomes" id="UP000054223">
    <property type="component" value="Unassembled WGS sequence"/>
</dbReference>
<sequence>MQKLVLLLTSLAFTACSINLPTPAPQPKPTPAPVPKTHTVMLSTLVMSEGDASQLPLEDPLVTVSVRRVVPTAGGGFELKPAELILPPVAVKSYVRNFNLPTIETYDGAPMPVLISEVTVKTAPPQGNGLGYRVTGSYTVDGTVSSNMPAVYYMAGVAAAAGTPLSYKTEYPIRHQ</sequence>
<name>A0A9X0L4I5_SOLP1</name>
<feature type="signal peptide" evidence="1">
    <location>
        <begin position="1"/>
        <end position="17"/>
    </location>
</feature>